<feature type="domain" description="MADS-box" evidence="6">
    <location>
        <begin position="1"/>
        <end position="50"/>
    </location>
</feature>
<name>A0A1B6PT93_SORBI</name>
<dbReference type="STRING" id="4558.A0A1B6PT93"/>
<dbReference type="GO" id="GO:0006357">
    <property type="term" value="P:regulation of transcription by RNA polymerase II"/>
    <property type="evidence" value="ECO:0000318"/>
    <property type="project" value="GO_Central"/>
</dbReference>
<evidence type="ECO:0000256" key="3">
    <source>
        <dbReference type="ARBA" id="ARBA00023125"/>
    </source>
</evidence>
<keyword evidence="5" id="KW-0539">Nucleus</keyword>
<dbReference type="GO" id="GO:0000981">
    <property type="term" value="F:DNA-binding transcription factor activity, RNA polymerase II-specific"/>
    <property type="evidence" value="ECO:0000318"/>
    <property type="project" value="GO_Central"/>
</dbReference>
<sequence length="255" mass="28399">MARKKVNLQWISNNATGRATYKRCYKSLVKKASELTTLCGTNMCVVVYGDGKAQPEVWPSDEEAKKLLKKFKDMPNVGSLKKTQSQAEFLQSRTFKLHEQTSKLDQENRERETLVILHDSLDGRRPGLVGTSKDELISLGEIVEMKMTKAKARIQQLVGRQGSLPDPFQVMPPVSSSLQTQASSYTYNEMQITAPLEEHLQQQDWPLASQLAPNYGELGSALYDGFVGSSRDPSGSGCQMMQPYNLGFSSGLPWS</sequence>
<dbReference type="Pfam" id="PF00319">
    <property type="entry name" value="SRF-TF"/>
    <property type="match status" value="1"/>
</dbReference>
<dbReference type="GO" id="GO:0000978">
    <property type="term" value="F:RNA polymerase II cis-regulatory region sequence-specific DNA binding"/>
    <property type="evidence" value="ECO:0000318"/>
    <property type="project" value="GO_Central"/>
</dbReference>
<evidence type="ECO:0000256" key="2">
    <source>
        <dbReference type="ARBA" id="ARBA00023015"/>
    </source>
</evidence>
<gene>
    <name evidence="7" type="ORF">SORBI_3005G179800</name>
</gene>
<comment type="subcellular location">
    <subcellularLocation>
        <location evidence="1">Nucleus</location>
    </subcellularLocation>
</comment>
<accession>A0A1B6PT93</accession>
<evidence type="ECO:0000256" key="1">
    <source>
        <dbReference type="ARBA" id="ARBA00004123"/>
    </source>
</evidence>
<dbReference type="OrthoDB" id="614023at2759"/>
<dbReference type="PROSITE" id="PS50066">
    <property type="entry name" value="MADS_BOX_2"/>
    <property type="match status" value="1"/>
</dbReference>
<proteinExistence type="predicted"/>
<dbReference type="Proteomes" id="UP000000768">
    <property type="component" value="Chromosome 5"/>
</dbReference>
<organism evidence="7 8">
    <name type="scientific">Sorghum bicolor</name>
    <name type="common">Sorghum</name>
    <name type="synonym">Sorghum vulgare</name>
    <dbReference type="NCBI Taxonomy" id="4558"/>
    <lineage>
        <taxon>Eukaryota</taxon>
        <taxon>Viridiplantae</taxon>
        <taxon>Streptophyta</taxon>
        <taxon>Embryophyta</taxon>
        <taxon>Tracheophyta</taxon>
        <taxon>Spermatophyta</taxon>
        <taxon>Magnoliopsida</taxon>
        <taxon>Liliopsida</taxon>
        <taxon>Poales</taxon>
        <taxon>Poaceae</taxon>
        <taxon>PACMAD clade</taxon>
        <taxon>Panicoideae</taxon>
        <taxon>Andropogonodae</taxon>
        <taxon>Andropogoneae</taxon>
        <taxon>Sorghinae</taxon>
        <taxon>Sorghum</taxon>
    </lineage>
</organism>
<keyword evidence="2" id="KW-0805">Transcription regulation</keyword>
<evidence type="ECO:0000313" key="8">
    <source>
        <dbReference type="Proteomes" id="UP000000768"/>
    </source>
</evidence>
<dbReference type="Gene3D" id="3.40.1810.10">
    <property type="entry name" value="Transcription factor, MADS-box"/>
    <property type="match status" value="1"/>
</dbReference>
<dbReference type="OMA" id="HALMCIV"/>
<dbReference type="InParanoid" id="A0A1B6PT93"/>
<dbReference type="GO" id="GO:0046983">
    <property type="term" value="F:protein dimerization activity"/>
    <property type="evidence" value="ECO:0007669"/>
    <property type="project" value="InterPro"/>
</dbReference>
<dbReference type="Gramene" id="KXG28888">
    <property type="protein sequence ID" value="KXG28888"/>
    <property type="gene ID" value="SORBI_3005G179800"/>
</dbReference>
<dbReference type="GO" id="GO:0005634">
    <property type="term" value="C:nucleus"/>
    <property type="evidence" value="ECO:0007669"/>
    <property type="project" value="UniProtKB-SubCell"/>
</dbReference>
<protein>
    <recommendedName>
        <fullName evidence="6">MADS-box domain-containing protein</fullName>
    </recommendedName>
</protein>
<reference evidence="7 8" key="1">
    <citation type="journal article" date="2009" name="Nature">
        <title>The Sorghum bicolor genome and the diversification of grasses.</title>
        <authorList>
            <person name="Paterson A.H."/>
            <person name="Bowers J.E."/>
            <person name="Bruggmann R."/>
            <person name="Dubchak I."/>
            <person name="Grimwood J."/>
            <person name="Gundlach H."/>
            <person name="Haberer G."/>
            <person name="Hellsten U."/>
            <person name="Mitros T."/>
            <person name="Poliakov A."/>
            <person name="Schmutz J."/>
            <person name="Spannagl M."/>
            <person name="Tang H."/>
            <person name="Wang X."/>
            <person name="Wicker T."/>
            <person name="Bharti A.K."/>
            <person name="Chapman J."/>
            <person name="Feltus F.A."/>
            <person name="Gowik U."/>
            <person name="Grigoriev I.V."/>
            <person name="Lyons E."/>
            <person name="Maher C.A."/>
            <person name="Martis M."/>
            <person name="Narechania A."/>
            <person name="Otillar R.P."/>
            <person name="Penning B.W."/>
            <person name="Salamov A.A."/>
            <person name="Wang Y."/>
            <person name="Zhang L."/>
            <person name="Carpita N.C."/>
            <person name="Freeling M."/>
            <person name="Gingle A.R."/>
            <person name="Hash C.T."/>
            <person name="Keller B."/>
            <person name="Klein P."/>
            <person name="Kresovich S."/>
            <person name="McCann M.C."/>
            <person name="Ming R."/>
            <person name="Peterson D.G."/>
            <person name="Mehboob-ur-Rahman"/>
            <person name="Ware D."/>
            <person name="Westhoff P."/>
            <person name="Mayer K.F."/>
            <person name="Messing J."/>
            <person name="Rokhsar D.S."/>
        </authorList>
    </citation>
    <scope>NUCLEOTIDE SEQUENCE [LARGE SCALE GENOMIC DNA]</scope>
    <source>
        <strain evidence="8">cv. BTx623</strain>
    </source>
</reference>
<dbReference type="InterPro" id="IPR002100">
    <property type="entry name" value="TF_MADSbox"/>
</dbReference>
<dbReference type="eggNOG" id="KOG0014">
    <property type="taxonomic scope" value="Eukaryota"/>
</dbReference>
<dbReference type="AlphaFoldDB" id="A0A1B6PT93"/>
<dbReference type="InterPro" id="IPR033897">
    <property type="entry name" value="SRF-like_MADS-box"/>
</dbReference>
<dbReference type="InterPro" id="IPR036879">
    <property type="entry name" value="TF_MADSbox_sf"/>
</dbReference>
<dbReference type="SMART" id="SM00432">
    <property type="entry name" value="MADS"/>
    <property type="match status" value="1"/>
</dbReference>
<evidence type="ECO:0000256" key="5">
    <source>
        <dbReference type="ARBA" id="ARBA00023242"/>
    </source>
</evidence>
<dbReference type="GO" id="GO:0045944">
    <property type="term" value="P:positive regulation of transcription by RNA polymerase II"/>
    <property type="evidence" value="ECO:0007669"/>
    <property type="project" value="InterPro"/>
</dbReference>
<dbReference type="CDD" id="cd00266">
    <property type="entry name" value="MADS_SRF_like"/>
    <property type="match status" value="1"/>
</dbReference>
<evidence type="ECO:0000313" key="7">
    <source>
        <dbReference type="EMBL" id="KXG28888.1"/>
    </source>
</evidence>
<evidence type="ECO:0000259" key="6">
    <source>
        <dbReference type="PROSITE" id="PS50066"/>
    </source>
</evidence>
<reference evidence="8" key="2">
    <citation type="journal article" date="2018" name="Plant J.">
        <title>The Sorghum bicolor reference genome: improved assembly, gene annotations, a transcriptome atlas, and signatures of genome organization.</title>
        <authorList>
            <person name="McCormick R.F."/>
            <person name="Truong S.K."/>
            <person name="Sreedasyam A."/>
            <person name="Jenkins J."/>
            <person name="Shu S."/>
            <person name="Sims D."/>
            <person name="Kennedy M."/>
            <person name="Amirebrahimi M."/>
            <person name="Weers B.D."/>
            <person name="McKinley B."/>
            <person name="Mattison A."/>
            <person name="Morishige D.T."/>
            <person name="Grimwood J."/>
            <person name="Schmutz J."/>
            <person name="Mullet J.E."/>
        </authorList>
    </citation>
    <scope>NUCLEOTIDE SEQUENCE [LARGE SCALE GENOMIC DNA]</scope>
    <source>
        <strain evidence="8">cv. BTx623</strain>
    </source>
</reference>
<keyword evidence="3" id="KW-0238">DNA-binding</keyword>
<evidence type="ECO:0000256" key="4">
    <source>
        <dbReference type="ARBA" id="ARBA00023163"/>
    </source>
</evidence>
<dbReference type="SUPFAM" id="SSF55455">
    <property type="entry name" value="SRF-like"/>
    <property type="match status" value="1"/>
</dbReference>
<keyword evidence="4" id="KW-0804">Transcription</keyword>
<keyword evidence="8" id="KW-1185">Reference proteome</keyword>
<dbReference type="EMBL" id="CM000764">
    <property type="protein sequence ID" value="KXG28888.1"/>
    <property type="molecule type" value="Genomic_DNA"/>
</dbReference>